<dbReference type="Pfam" id="PF01476">
    <property type="entry name" value="LysM"/>
    <property type="match status" value="1"/>
</dbReference>
<comment type="caution">
    <text evidence="4">The sequence shown here is derived from an EMBL/GenBank/DDBJ whole genome shotgun (WGS) entry which is preliminary data.</text>
</comment>
<name>A0A1F5WBU1_9BACT</name>
<dbReference type="InterPro" id="IPR036779">
    <property type="entry name" value="LysM_dom_sf"/>
</dbReference>
<accession>A0A1F5WBU1</accession>
<evidence type="ECO:0000313" key="4">
    <source>
        <dbReference type="EMBL" id="OGF72771.1"/>
    </source>
</evidence>
<organism evidence="4 5">
    <name type="scientific">Candidatus Giovannonibacteria bacterium RIFCSPHIGHO2_02_FULL_45_40</name>
    <dbReference type="NCBI Taxonomy" id="1798337"/>
    <lineage>
        <taxon>Bacteria</taxon>
        <taxon>Candidatus Giovannoniibacteriota</taxon>
    </lineage>
</organism>
<dbReference type="AlphaFoldDB" id="A0A1F5WBU1"/>
<keyword evidence="2" id="KW-0732">Signal</keyword>
<protein>
    <recommendedName>
        <fullName evidence="3">LysM domain-containing protein</fullName>
    </recommendedName>
</protein>
<keyword evidence="1" id="KW-1133">Transmembrane helix</keyword>
<feature type="transmembrane region" description="Helical" evidence="1">
    <location>
        <begin position="121"/>
        <end position="142"/>
    </location>
</feature>
<feature type="signal peptide" evidence="2">
    <location>
        <begin position="1"/>
        <end position="23"/>
    </location>
</feature>
<keyword evidence="1" id="KW-0812">Transmembrane</keyword>
<dbReference type="InterPro" id="IPR018392">
    <property type="entry name" value="LysM"/>
</dbReference>
<dbReference type="EMBL" id="MFHP01000013">
    <property type="protein sequence ID" value="OGF72771.1"/>
    <property type="molecule type" value="Genomic_DNA"/>
</dbReference>
<dbReference type="Gene3D" id="3.10.350.10">
    <property type="entry name" value="LysM domain"/>
    <property type="match status" value="1"/>
</dbReference>
<dbReference type="PROSITE" id="PS51782">
    <property type="entry name" value="LYSM"/>
    <property type="match status" value="1"/>
</dbReference>
<evidence type="ECO:0000313" key="5">
    <source>
        <dbReference type="Proteomes" id="UP000178743"/>
    </source>
</evidence>
<keyword evidence="1" id="KW-0472">Membrane</keyword>
<reference evidence="4 5" key="1">
    <citation type="journal article" date="2016" name="Nat. Commun.">
        <title>Thousands of microbial genomes shed light on interconnected biogeochemical processes in an aquifer system.</title>
        <authorList>
            <person name="Anantharaman K."/>
            <person name="Brown C.T."/>
            <person name="Hug L.A."/>
            <person name="Sharon I."/>
            <person name="Castelle C.J."/>
            <person name="Probst A.J."/>
            <person name="Thomas B.C."/>
            <person name="Singh A."/>
            <person name="Wilkins M.J."/>
            <person name="Karaoz U."/>
            <person name="Brodie E.L."/>
            <person name="Williams K.H."/>
            <person name="Hubbard S.S."/>
            <person name="Banfield J.F."/>
        </authorList>
    </citation>
    <scope>NUCLEOTIDE SEQUENCE [LARGE SCALE GENOMIC DNA]</scope>
</reference>
<evidence type="ECO:0000256" key="1">
    <source>
        <dbReference type="SAM" id="Phobius"/>
    </source>
</evidence>
<dbReference type="Proteomes" id="UP000178743">
    <property type="component" value="Unassembled WGS sequence"/>
</dbReference>
<gene>
    <name evidence="4" type="ORF">A3C05_00640</name>
</gene>
<evidence type="ECO:0000256" key="2">
    <source>
        <dbReference type="SAM" id="SignalP"/>
    </source>
</evidence>
<feature type="domain" description="LysM" evidence="3">
    <location>
        <begin position="34"/>
        <end position="85"/>
    </location>
</feature>
<dbReference type="SMART" id="SM00257">
    <property type="entry name" value="LysM"/>
    <property type="match status" value="1"/>
</dbReference>
<proteinExistence type="predicted"/>
<feature type="transmembrane region" description="Helical" evidence="1">
    <location>
        <begin position="162"/>
        <end position="181"/>
    </location>
</feature>
<evidence type="ECO:0000259" key="3">
    <source>
        <dbReference type="PROSITE" id="PS51782"/>
    </source>
</evidence>
<feature type="transmembrane region" description="Helical" evidence="1">
    <location>
        <begin position="321"/>
        <end position="343"/>
    </location>
</feature>
<feature type="chain" id="PRO_5009522134" description="LysM domain-containing protein" evidence="2">
    <location>
        <begin position="24"/>
        <end position="483"/>
    </location>
</feature>
<sequence length="483" mass="53490">MKRTILALAVAFAVMLSGAVSYSAESPQFSLRVLMYEIQRGDTLTRLAKRFKRFDITVDALFEANKDGGCVKSKDLILAGCTIAIPNLVMWDDVWETIQNYEKALDKLRTETRQAEDQAVVYGYLAMSASAFAVIMFLLWYFTKLSRDEWKEKAIANSKRGAIISILAVLAVFLTFGLGFAQTSRPPTGISAGISGHVATKLQASPSVRLKNVFGSLEHSTMVVPWGSSFSRLAATMGQKGQKEVSEWVGKVVELNKDNPCVKSRDLVWEGCEIKIPVYPARETEIRFAASDVVNDALENKMSQQQTELTQTQAQLKQSRIGLGILSVVIVILLGLLVFVWMVPREVAEKIAADRVRVTKAENDKLVETVSKLYVERDCLEAVLKEQRDMYEAARISSADAQSKVQALESVFIKYAACAEGAPCSFESRDNGVINNAYKVKRSHIASDGKPVIDFLECVRCGAEVLQQNCGSHYFKPHENLTA</sequence>